<evidence type="ECO:0000313" key="5">
    <source>
        <dbReference type="WBParaSite" id="Pan_g3290.t1"/>
    </source>
</evidence>
<protein>
    <submittedName>
        <fullName evidence="5">ZP domain-containing protein</fullName>
    </submittedName>
</protein>
<proteinExistence type="predicted"/>
<dbReference type="PROSITE" id="PS51034">
    <property type="entry name" value="ZP_2"/>
    <property type="match status" value="1"/>
</dbReference>
<evidence type="ECO:0000256" key="1">
    <source>
        <dbReference type="ARBA" id="ARBA00022729"/>
    </source>
</evidence>
<dbReference type="InterPro" id="IPR057475">
    <property type="entry name" value="CUT_C"/>
</dbReference>
<sequence>MFITGADRAIRVQCQYQAAEKHVGANFGVNDLPWNKHAEPIAMPVCRYDILAESADGPLLSSASVGQRVYHKWTCETSTPEFFCMRVHSCTVEDGHGSSVSILNEAGCAVDDVLLRNLNYTGLVAGQTALVYKYADHDTLFFQCQVSITVRDPRDVNELARGCPRPVCDSGNETPVEVKGIQSRTDSELAVLQVRQPRESNVNKTASHSQESTLPPFEVLDVTANLLATDNFDQPTQSPSESPSKTKTICLPGPALAGIIFIIALVSISTIVALIHRIKHRRRLYVIN</sequence>
<dbReference type="AlphaFoldDB" id="A0A7E4VUB6"/>
<keyword evidence="1" id="KW-0732">Signal</keyword>
<dbReference type="PANTHER" id="PTHR22907">
    <property type="entry name" value="GH04558P"/>
    <property type="match status" value="1"/>
</dbReference>
<keyword evidence="2" id="KW-1133">Transmembrane helix</keyword>
<name>A0A7E4VUB6_PANRE</name>
<keyword evidence="2" id="KW-0472">Membrane</keyword>
<evidence type="ECO:0000313" key="4">
    <source>
        <dbReference type="Proteomes" id="UP000492821"/>
    </source>
</evidence>
<dbReference type="InterPro" id="IPR001507">
    <property type="entry name" value="ZP_dom"/>
</dbReference>
<dbReference type="Proteomes" id="UP000492821">
    <property type="component" value="Unassembled WGS sequence"/>
</dbReference>
<reference evidence="4" key="1">
    <citation type="journal article" date="2013" name="Genetics">
        <title>The draft genome and transcriptome of Panagrellus redivivus are shaped by the harsh demands of a free-living lifestyle.</title>
        <authorList>
            <person name="Srinivasan J."/>
            <person name="Dillman A.R."/>
            <person name="Macchietto M.G."/>
            <person name="Heikkinen L."/>
            <person name="Lakso M."/>
            <person name="Fracchia K.M."/>
            <person name="Antoshechkin I."/>
            <person name="Mortazavi A."/>
            <person name="Wong G."/>
            <person name="Sternberg P.W."/>
        </authorList>
    </citation>
    <scope>NUCLEOTIDE SEQUENCE [LARGE SCALE GENOMIC DNA]</scope>
    <source>
        <strain evidence="4">MT8872</strain>
    </source>
</reference>
<dbReference type="Pfam" id="PF25301">
    <property type="entry name" value="CUT_C"/>
    <property type="match status" value="1"/>
</dbReference>
<dbReference type="PANTHER" id="PTHR22907:SF51">
    <property type="entry name" value="CUTICLIN-1"/>
    <property type="match status" value="1"/>
</dbReference>
<accession>A0A7E4VUB6</accession>
<organism evidence="4 5">
    <name type="scientific">Panagrellus redivivus</name>
    <name type="common">Microworm</name>
    <dbReference type="NCBI Taxonomy" id="6233"/>
    <lineage>
        <taxon>Eukaryota</taxon>
        <taxon>Metazoa</taxon>
        <taxon>Ecdysozoa</taxon>
        <taxon>Nematoda</taxon>
        <taxon>Chromadorea</taxon>
        <taxon>Rhabditida</taxon>
        <taxon>Tylenchina</taxon>
        <taxon>Panagrolaimomorpha</taxon>
        <taxon>Panagrolaimoidea</taxon>
        <taxon>Panagrolaimidae</taxon>
        <taxon>Panagrellus</taxon>
    </lineage>
</organism>
<dbReference type="SMART" id="SM00241">
    <property type="entry name" value="ZP"/>
    <property type="match status" value="1"/>
</dbReference>
<keyword evidence="2" id="KW-0812">Transmembrane</keyword>
<feature type="transmembrane region" description="Helical" evidence="2">
    <location>
        <begin position="255"/>
        <end position="275"/>
    </location>
</feature>
<reference evidence="5" key="2">
    <citation type="submission" date="2020-10" db="UniProtKB">
        <authorList>
            <consortium name="WormBaseParasite"/>
        </authorList>
    </citation>
    <scope>IDENTIFICATION</scope>
</reference>
<dbReference type="WBParaSite" id="Pan_g3290.t1">
    <property type="protein sequence ID" value="Pan_g3290.t1"/>
    <property type="gene ID" value="Pan_g3290"/>
</dbReference>
<dbReference type="InterPro" id="IPR051962">
    <property type="entry name" value="Cuticlin"/>
</dbReference>
<keyword evidence="4" id="KW-1185">Reference proteome</keyword>
<evidence type="ECO:0000256" key="2">
    <source>
        <dbReference type="SAM" id="Phobius"/>
    </source>
</evidence>
<evidence type="ECO:0000259" key="3">
    <source>
        <dbReference type="PROSITE" id="PS51034"/>
    </source>
</evidence>
<feature type="domain" description="ZP" evidence="3">
    <location>
        <begin position="1"/>
        <end position="175"/>
    </location>
</feature>